<dbReference type="Pfam" id="PF03106">
    <property type="entry name" value="WRKY"/>
    <property type="match status" value="1"/>
</dbReference>
<evidence type="ECO:0000256" key="5">
    <source>
        <dbReference type="ARBA" id="ARBA00023242"/>
    </source>
</evidence>
<dbReference type="InterPro" id="IPR003657">
    <property type="entry name" value="WRKY_dom"/>
</dbReference>
<keyword evidence="4" id="KW-0804">Transcription</keyword>
<dbReference type="InterPro" id="IPR044810">
    <property type="entry name" value="WRKY_plant"/>
</dbReference>
<evidence type="ECO:0000256" key="3">
    <source>
        <dbReference type="ARBA" id="ARBA00023125"/>
    </source>
</evidence>
<gene>
    <name evidence="7" type="ORF">OSB04_024569</name>
</gene>
<dbReference type="EMBL" id="JARYMX010000006">
    <property type="protein sequence ID" value="KAJ9544862.1"/>
    <property type="molecule type" value="Genomic_DNA"/>
</dbReference>
<evidence type="ECO:0000256" key="1">
    <source>
        <dbReference type="ARBA" id="ARBA00004123"/>
    </source>
</evidence>
<feature type="domain" description="WRKY" evidence="6">
    <location>
        <begin position="95"/>
        <end position="153"/>
    </location>
</feature>
<dbReference type="GO" id="GO:0003700">
    <property type="term" value="F:DNA-binding transcription factor activity"/>
    <property type="evidence" value="ECO:0007669"/>
    <property type="project" value="InterPro"/>
</dbReference>
<keyword evidence="8" id="KW-1185">Reference proteome</keyword>
<comment type="caution">
    <text evidence="7">The sequence shown here is derived from an EMBL/GenBank/DDBJ whole genome shotgun (WGS) entry which is preliminary data.</text>
</comment>
<evidence type="ECO:0000256" key="2">
    <source>
        <dbReference type="ARBA" id="ARBA00023015"/>
    </source>
</evidence>
<dbReference type="AlphaFoldDB" id="A0AA38W381"/>
<keyword evidence="2" id="KW-0805">Transcription regulation</keyword>
<dbReference type="SMART" id="SM00774">
    <property type="entry name" value="WRKY"/>
    <property type="match status" value="1"/>
</dbReference>
<dbReference type="GO" id="GO:0043565">
    <property type="term" value="F:sequence-specific DNA binding"/>
    <property type="evidence" value="ECO:0007669"/>
    <property type="project" value="InterPro"/>
</dbReference>
<dbReference type="SUPFAM" id="SSF118290">
    <property type="entry name" value="WRKY DNA-binding domain"/>
    <property type="match status" value="1"/>
</dbReference>
<sequence>MKPEEIESDLRSIDGVVGQILGMFDNNLSILSSSSFPEIPYIPIGDMKCLVSWDSQKSEDRDKTVKNVTQLKTKRGCYKRRKNATTHTNIVSNPIDDGYAWRKYGQKSILKATHQRSYYRCTHKVDQGCEATKQVQMTEDNPPNYKITYNGHHTCKHLLRSQIILDYPDTNDTSIILNFETNGFIQNKQIDPSLSSTINKRKEGFPSLGLKHNQTSSSDHYLSVQVSKAPKDLEPVSMISHAMDQENMISTEVYLPTSGTHGYDEIDDLIDNIVFSELFKLCS</sequence>
<reference evidence="7" key="1">
    <citation type="submission" date="2023-03" db="EMBL/GenBank/DDBJ databases">
        <title>Chromosome-scale reference genome and RAD-based genetic map of yellow starthistle (Centaurea solstitialis) reveal putative structural variation and QTLs associated with invader traits.</title>
        <authorList>
            <person name="Reatini B."/>
            <person name="Cang F.A."/>
            <person name="Jiang Q."/>
            <person name="Mckibben M.T.W."/>
            <person name="Barker M.S."/>
            <person name="Rieseberg L.H."/>
            <person name="Dlugosch K.M."/>
        </authorList>
    </citation>
    <scope>NUCLEOTIDE SEQUENCE</scope>
    <source>
        <strain evidence="7">CAN-66</strain>
        <tissue evidence="7">Leaf</tissue>
    </source>
</reference>
<protein>
    <recommendedName>
        <fullName evidence="6">WRKY domain-containing protein</fullName>
    </recommendedName>
</protein>
<dbReference type="PANTHER" id="PTHR31282">
    <property type="entry name" value="WRKY TRANSCRIPTION FACTOR 21-RELATED"/>
    <property type="match status" value="1"/>
</dbReference>
<proteinExistence type="predicted"/>
<evidence type="ECO:0000313" key="8">
    <source>
        <dbReference type="Proteomes" id="UP001172457"/>
    </source>
</evidence>
<dbReference type="Proteomes" id="UP001172457">
    <property type="component" value="Chromosome 6"/>
</dbReference>
<dbReference type="InterPro" id="IPR036576">
    <property type="entry name" value="WRKY_dom_sf"/>
</dbReference>
<keyword evidence="3" id="KW-0238">DNA-binding</keyword>
<dbReference type="PROSITE" id="PS50811">
    <property type="entry name" value="WRKY"/>
    <property type="match status" value="1"/>
</dbReference>
<evidence type="ECO:0000256" key="4">
    <source>
        <dbReference type="ARBA" id="ARBA00023163"/>
    </source>
</evidence>
<dbReference type="GO" id="GO:0005634">
    <property type="term" value="C:nucleus"/>
    <property type="evidence" value="ECO:0007669"/>
    <property type="project" value="UniProtKB-SubCell"/>
</dbReference>
<evidence type="ECO:0000259" key="6">
    <source>
        <dbReference type="PROSITE" id="PS50811"/>
    </source>
</evidence>
<dbReference type="Gene3D" id="2.20.25.80">
    <property type="entry name" value="WRKY domain"/>
    <property type="match status" value="1"/>
</dbReference>
<organism evidence="7 8">
    <name type="scientific">Centaurea solstitialis</name>
    <name type="common">yellow star-thistle</name>
    <dbReference type="NCBI Taxonomy" id="347529"/>
    <lineage>
        <taxon>Eukaryota</taxon>
        <taxon>Viridiplantae</taxon>
        <taxon>Streptophyta</taxon>
        <taxon>Embryophyta</taxon>
        <taxon>Tracheophyta</taxon>
        <taxon>Spermatophyta</taxon>
        <taxon>Magnoliopsida</taxon>
        <taxon>eudicotyledons</taxon>
        <taxon>Gunneridae</taxon>
        <taxon>Pentapetalae</taxon>
        <taxon>asterids</taxon>
        <taxon>campanulids</taxon>
        <taxon>Asterales</taxon>
        <taxon>Asteraceae</taxon>
        <taxon>Carduoideae</taxon>
        <taxon>Cardueae</taxon>
        <taxon>Centaureinae</taxon>
        <taxon>Centaurea</taxon>
    </lineage>
</organism>
<keyword evidence="5" id="KW-0539">Nucleus</keyword>
<accession>A0AA38W381</accession>
<name>A0AA38W381_9ASTR</name>
<comment type="subcellular location">
    <subcellularLocation>
        <location evidence="1">Nucleus</location>
    </subcellularLocation>
</comment>
<evidence type="ECO:0000313" key="7">
    <source>
        <dbReference type="EMBL" id="KAJ9544862.1"/>
    </source>
</evidence>